<feature type="domain" description="FAD-binding PCMH-type" evidence="9">
    <location>
        <begin position="77"/>
        <end position="253"/>
    </location>
</feature>
<gene>
    <name evidence="10" type="ORF">Pyn_26923</name>
</gene>
<dbReference type="Pfam" id="PF01565">
    <property type="entry name" value="FAD_binding_4"/>
    <property type="match status" value="1"/>
</dbReference>
<dbReference type="PROSITE" id="PS51257">
    <property type="entry name" value="PROKAR_LIPOPROTEIN"/>
    <property type="match status" value="1"/>
</dbReference>
<keyword evidence="6" id="KW-1015">Disulfide bond</keyword>
<evidence type="ECO:0000256" key="2">
    <source>
        <dbReference type="ARBA" id="ARBA00005466"/>
    </source>
</evidence>
<dbReference type="EMBL" id="PJQY01000377">
    <property type="protein sequence ID" value="PQQ11933.1"/>
    <property type="molecule type" value="Genomic_DNA"/>
</dbReference>
<dbReference type="SUPFAM" id="SSF56176">
    <property type="entry name" value="FAD-binding/transporter-associated domain-like"/>
    <property type="match status" value="1"/>
</dbReference>
<keyword evidence="4 8" id="KW-0732">Signal</keyword>
<comment type="caution">
    <text evidence="10">The sequence shown here is derived from an EMBL/GenBank/DDBJ whole genome shotgun (WGS) entry which is preliminary data.</text>
</comment>
<keyword evidence="7" id="KW-0325">Glycoprotein</keyword>
<keyword evidence="11" id="KW-1185">Reference proteome</keyword>
<proteinExistence type="inferred from homology"/>
<accession>A0A314YZM6</accession>
<organism evidence="10 11">
    <name type="scientific">Prunus yedoensis var. nudiflora</name>
    <dbReference type="NCBI Taxonomy" id="2094558"/>
    <lineage>
        <taxon>Eukaryota</taxon>
        <taxon>Viridiplantae</taxon>
        <taxon>Streptophyta</taxon>
        <taxon>Embryophyta</taxon>
        <taxon>Tracheophyta</taxon>
        <taxon>Spermatophyta</taxon>
        <taxon>Magnoliopsida</taxon>
        <taxon>eudicotyledons</taxon>
        <taxon>Gunneridae</taxon>
        <taxon>Pentapetalae</taxon>
        <taxon>rosids</taxon>
        <taxon>fabids</taxon>
        <taxon>Rosales</taxon>
        <taxon>Rosaceae</taxon>
        <taxon>Amygdaloideae</taxon>
        <taxon>Amygdaleae</taxon>
        <taxon>Prunus</taxon>
    </lineage>
</organism>
<evidence type="ECO:0000256" key="8">
    <source>
        <dbReference type="SAM" id="SignalP"/>
    </source>
</evidence>
<dbReference type="STRING" id="2094558.A0A314YZM6"/>
<dbReference type="InterPro" id="IPR016166">
    <property type="entry name" value="FAD-bd_PCMH"/>
</dbReference>
<evidence type="ECO:0000259" key="9">
    <source>
        <dbReference type="PROSITE" id="PS51387"/>
    </source>
</evidence>
<dbReference type="InterPro" id="IPR012951">
    <property type="entry name" value="BBE"/>
</dbReference>
<dbReference type="Proteomes" id="UP000250321">
    <property type="component" value="Unassembled WGS sequence"/>
</dbReference>
<dbReference type="OrthoDB" id="407275at2759"/>
<dbReference type="Pfam" id="PF08031">
    <property type="entry name" value="BBE"/>
    <property type="match status" value="1"/>
</dbReference>
<evidence type="ECO:0000256" key="7">
    <source>
        <dbReference type="ARBA" id="ARBA00023180"/>
    </source>
</evidence>
<evidence type="ECO:0000313" key="10">
    <source>
        <dbReference type="EMBL" id="PQQ11933.1"/>
    </source>
</evidence>
<name>A0A314YZM6_PRUYE</name>
<dbReference type="InterPro" id="IPR016169">
    <property type="entry name" value="FAD-bd_PCMH_sub2"/>
</dbReference>
<dbReference type="Gene3D" id="3.40.462.20">
    <property type="match status" value="1"/>
</dbReference>
<dbReference type="InterPro" id="IPR006094">
    <property type="entry name" value="Oxid_FAD_bind_N"/>
</dbReference>
<dbReference type="GO" id="GO:1901696">
    <property type="term" value="P:cannabinoid biosynthetic process"/>
    <property type="evidence" value="ECO:0007669"/>
    <property type="project" value="UniProtKB-ARBA"/>
</dbReference>
<dbReference type="GO" id="GO:0016491">
    <property type="term" value="F:oxidoreductase activity"/>
    <property type="evidence" value="ECO:0007669"/>
    <property type="project" value="InterPro"/>
</dbReference>
<dbReference type="PROSITE" id="PS51387">
    <property type="entry name" value="FAD_PCMH"/>
    <property type="match status" value="1"/>
</dbReference>
<keyword evidence="3" id="KW-0285">Flavoprotein</keyword>
<dbReference type="InterPro" id="IPR016167">
    <property type="entry name" value="FAD-bd_PCMH_sub1"/>
</dbReference>
<evidence type="ECO:0000256" key="3">
    <source>
        <dbReference type="ARBA" id="ARBA00022630"/>
    </source>
</evidence>
<evidence type="ECO:0000313" key="11">
    <source>
        <dbReference type="Proteomes" id="UP000250321"/>
    </source>
</evidence>
<dbReference type="Gene3D" id="3.30.465.10">
    <property type="match status" value="1"/>
</dbReference>
<dbReference type="InterPro" id="IPR036318">
    <property type="entry name" value="FAD-bd_PCMH-like_sf"/>
</dbReference>
<dbReference type="PANTHER" id="PTHR32448">
    <property type="entry name" value="OS08G0158400 PROTEIN"/>
    <property type="match status" value="1"/>
</dbReference>
<sequence>MKALEYATLLSAVFSIFCVISVSCTNSSSVEYNFLQCLSNHSQRSNPISEAIYTSKSASFSSVLQSYVRNLRFISRTTPKPLLIVAAKHESHVPATVICAKSLGLEIRIRSGGHDYEGVSYVSRNTKDFIVLDMFNLRSINIDMADESAWVQSGAILGEIFYAISMKSKNHAFPAGVCPSIGAGGHFTGGGYGNMMRKYGLSTDNIVDAKIVNVNGEILDRKAMGEDLFWAIRGGGGSSFGVILAWKIKFVRVPATVTVFDVKRTLAQGATDILVKWQQVADKLDHDLFIRAIIKPTNGTIEVSFTSLFLGNSERLLKLMSQSFPQLGLQKTDCHEMSWIQSVLYWTNYQNGTTSPEVLLNRVPKGQVFLKRKSDYVKQPISKTDLEALWTVMIEIGEVMMLWNPYGGKMSEIPETATPFPHRAGNLFKIQYSVNWKEEGFEATKRYLSLMKKLYVAMTPYVSKNPRMAFYNYRDLDIGTNSKGGYDEAKVYGTKYFKGNFERLVRIKTEVDPENFFRNEQSIPTLPSKQL</sequence>
<evidence type="ECO:0000256" key="5">
    <source>
        <dbReference type="ARBA" id="ARBA00022827"/>
    </source>
</evidence>
<comment type="similarity">
    <text evidence="2">Belongs to the oxygen-dependent FAD-linked oxidoreductase family.</text>
</comment>
<comment type="cofactor">
    <cofactor evidence="1">
        <name>FAD</name>
        <dbReference type="ChEBI" id="CHEBI:57692"/>
    </cofactor>
</comment>
<evidence type="ECO:0000256" key="4">
    <source>
        <dbReference type="ARBA" id="ARBA00022729"/>
    </source>
</evidence>
<dbReference type="Gene3D" id="3.30.43.10">
    <property type="entry name" value="Uridine Diphospho-n-acetylenolpyruvylglucosamine Reductase, domain 2"/>
    <property type="match status" value="1"/>
</dbReference>
<keyword evidence="5" id="KW-0274">FAD</keyword>
<reference evidence="10 11" key="1">
    <citation type="submission" date="2018-02" db="EMBL/GenBank/DDBJ databases">
        <title>Draft genome of wild Prunus yedoensis var. nudiflora.</title>
        <authorList>
            <person name="Baek S."/>
            <person name="Kim J.-H."/>
            <person name="Choi K."/>
            <person name="Kim G.-B."/>
            <person name="Cho A."/>
            <person name="Jang H."/>
            <person name="Shin C.-H."/>
            <person name="Yu H.-J."/>
            <person name="Mun J.-H."/>
        </authorList>
    </citation>
    <scope>NUCLEOTIDE SEQUENCE [LARGE SCALE GENOMIC DNA]</scope>
    <source>
        <strain evidence="11">cv. Jeju island</strain>
        <tissue evidence="10">Leaf</tissue>
    </source>
</reference>
<protein>
    <submittedName>
        <fullName evidence="10">Berberine bridge enzyme-like 9</fullName>
    </submittedName>
</protein>
<evidence type="ECO:0000256" key="1">
    <source>
        <dbReference type="ARBA" id="ARBA00001974"/>
    </source>
</evidence>
<evidence type="ECO:0000256" key="6">
    <source>
        <dbReference type="ARBA" id="ARBA00023157"/>
    </source>
</evidence>
<feature type="signal peptide" evidence="8">
    <location>
        <begin position="1"/>
        <end position="24"/>
    </location>
</feature>
<dbReference type="GO" id="GO:0071949">
    <property type="term" value="F:FAD binding"/>
    <property type="evidence" value="ECO:0007669"/>
    <property type="project" value="InterPro"/>
</dbReference>
<dbReference type="FunFam" id="3.30.43.10:FF:000004">
    <property type="entry name" value="Berberine bridge enzyme-like 15"/>
    <property type="match status" value="1"/>
</dbReference>
<feature type="chain" id="PRO_5016418973" evidence="8">
    <location>
        <begin position="25"/>
        <end position="531"/>
    </location>
</feature>
<dbReference type="AlphaFoldDB" id="A0A314YZM6"/>